<dbReference type="HOGENOM" id="CLU_140801_0_0_2"/>
<dbReference type="AlphaFoldDB" id="A8M986"/>
<keyword evidence="1" id="KW-0472">Membrane</keyword>
<feature type="transmembrane region" description="Helical" evidence="1">
    <location>
        <begin position="105"/>
        <end position="130"/>
    </location>
</feature>
<reference evidence="2 3" key="1">
    <citation type="submission" date="2007-10" db="EMBL/GenBank/DDBJ databases">
        <title>Complete sequence of Caldivirga maquilingensis IC-167.</title>
        <authorList>
            <consortium name="US DOE Joint Genome Institute"/>
            <person name="Copeland A."/>
            <person name="Lucas S."/>
            <person name="Lapidus A."/>
            <person name="Barry K."/>
            <person name="Glavina del Rio T."/>
            <person name="Dalin E."/>
            <person name="Tice H."/>
            <person name="Pitluck S."/>
            <person name="Saunders E."/>
            <person name="Brettin T."/>
            <person name="Bruce D."/>
            <person name="Detter J.C."/>
            <person name="Han C."/>
            <person name="Schmutz J."/>
            <person name="Larimer F."/>
            <person name="Land M."/>
            <person name="Hauser L."/>
            <person name="Kyrpides N."/>
            <person name="Ivanova N."/>
            <person name="Biddle J.F."/>
            <person name="Zhang Z."/>
            <person name="Fitz-Gibbon S.T."/>
            <person name="Lowe T.M."/>
            <person name="Saltikov C."/>
            <person name="House C.H."/>
            <person name="Richardson P."/>
        </authorList>
    </citation>
    <scope>NUCLEOTIDE SEQUENCE [LARGE SCALE GENOMIC DNA]</scope>
    <source>
        <strain evidence="3">ATCC 700844 / DSM 13496 / JCM 10307 / IC-167</strain>
    </source>
</reference>
<dbReference type="RefSeq" id="WP_012186524.1">
    <property type="nucleotide sequence ID" value="NC_009954.1"/>
</dbReference>
<keyword evidence="3" id="KW-1185">Reference proteome</keyword>
<accession>A8M986</accession>
<sequence>MRLHLKPELIEYSLFYLGVSSSTIALYLKNTPLGILGLAIMAYPILGMSLSKTIYSPDFQRKTAWVLLALSLMEALTGFGAGPTTASIVYYATFGLLNRGLSLQLHIILIAPLAFFFILHIASGIGMALIRRRITWQPLYNYVIPAVLILAFSAVMYMYSELIIP</sequence>
<dbReference type="STRING" id="397948.Cmaq_1481"/>
<keyword evidence="1" id="KW-0812">Transmembrane</keyword>
<dbReference type="eggNOG" id="arCOG07332">
    <property type="taxonomic scope" value="Archaea"/>
</dbReference>
<evidence type="ECO:0000313" key="3">
    <source>
        <dbReference type="Proteomes" id="UP000001137"/>
    </source>
</evidence>
<dbReference type="EMBL" id="CP000852">
    <property type="protein sequence ID" value="ABW02305.1"/>
    <property type="molecule type" value="Genomic_DNA"/>
</dbReference>
<organism evidence="2 3">
    <name type="scientific">Caldivirga maquilingensis (strain ATCC 700844 / DSM 13496 / JCM 10307 / IC-167)</name>
    <dbReference type="NCBI Taxonomy" id="397948"/>
    <lineage>
        <taxon>Archaea</taxon>
        <taxon>Thermoproteota</taxon>
        <taxon>Thermoprotei</taxon>
        <taxon>Thermoproteales</taxon>
        <taxon>Thermoproteaceae</taxon>
        <taxon>Caldivirga</taxon>
    </lineage>
</organism>
<gene>
    <name evidence="2" type="ordered locus">Cmaq_1481</name>
</gene>
<evidence type="ECO:0000256" key="1">
    <source>
        <dbReference type="SAM" id="Phobius"/>
    </source>
</evidence>
<feature type="transmembrane region" description="Helical" evidence="1">
    <location>
        <begin position="67"/>
        <end position="93"/>
    </location>
</feature>
<proteinExistence type="predicted"/>
<keyword evidence="1" id="KW-1133">Transmembrane helix</keyword>
<evidence type="ECO:0000313" key="2">
    <source>
        <dbReference type="EMBL" id="ABW02305.1"/>
    </source>
</evidence>
<feature type="transmembrane region" description="Helical" evidence="1">
    <location>
        <begin position="34"/>
        <end position="55"/>
    </location>
</feature>
<protein>
    <submittedName>
        <fullName evidence="2">Uncharacterized protein</fullName>
    </submittedName>
</protein>
<dbReference type="GeneID" id="5709647"/>
<name>A8M986_CALMQ</name>
<dbReference type="Proteomes" id="UP000001137">
    <property type="component" value="Chromosome"/>
</dbReference>
<feature type="transmembrane region" description="Helical" evidence="1">
    <location>
        <begin position="12"/>
        <end position="28"/>
    </location>
</feature>
<dbReference type="KEGG" id="cma:Cmaq_1481"/>
<feature type="transmembrane region" description="Helical" evidence="1">
    <location>
        <begin position="139"/>
        <end position="159"/>
    </location>
</feature>